<dbReference type="Proteomes" id="UP000273898">
    <property type="component" value="Unassembled WGS sequence"/>
</dbReference>
<keyword evidence="4" id="KW-1185">Reference proteome</keyword>
<comment type="caution">
    <text evidence="1">The sequence shown here is derived from an EMBL/GenBank/DDBJ whole genome shotgun (WGS) entry which is preliminary data.</text>
</comment>
<reference evidence="1 3" key="1">
    <citation type="submission" date="2018-10" db="EMBL/GenBank/DDBJ databases">
        <title>Genomic Encyclopedia of Archaeal and Bacterial Type Strains, Phase II (KMG-II): from individual species to whole genera.</title>
        <authorList>
            <person name="Goeker M."/>
        </authorList>
    </citation>
    <scope>NUCLEOTIDE SEQUENCE [LARGE SCALE GENOMIC DNA]</scope>
    <source>
        <strain evidence="1 3">DSM 19624</strain>
    </source>
</reference>
<dbReference type="RefSeq" id="WP_121283170.1">
    <property type="nucleotide sequence ID" value="NZ_RCCK01000010.1"/>
</dbReference>
<gene>
    <name evidence="1" type="ORF">BCL90_1360</name>
    <name evidence="2" type="ORF">E3V97_14790</name>
</gene>
<sequence length="75" mass="8422">MAKKKKNQFLSLEFKNETVKKHTVGFIAKDNSSNHVELISPCKCGDSVCINGVLHRCMSDPSGECVWFETTEICE</sequence>
<evidence type="ECO:0000313" key="2">
    <source>
        <dbReference type="EMBL" id="TFB31842.1"/>
    </source>
</evidence>
<dbReference type="EMBL" id="RCCK01000010">
    <property type="protein sequence ID" value="RLJ80576.1"/>
    <property type="molecule type" value="Genomic_DNA"/>
</dbReference>
<dbReference type="EMBL" id="SOPX01000002">
    <property type="protein sequence ID" value="TFB31842.1"/>
    <property type="molecule type" value="Genomic_DNA"/>
</dbReference>
<dbReference type="AlphaFoldDB" id="A0A497YDL2"/>
<organism evidence="1 3">
    <name type="scientific">Pedobacter alluvionis</name>
    <dbReference type="NCBI Taxonomy" id="475253"/>
    <lineage>
        <taxon>Bacteria</taxon>
        <taxon>Pseudomonadati</taxon>
        <taxon>Bacteroidota</taxon>
        <taxon>Sphingobacteriia</taxon>
        <taxon>Sphingobacteriales</taxon>
        <taxon>Sphingobacteriaceae</taxon>
        <taxon>Pedobacter</taxon>
    </lineage>
</organism>
<evidence type="ECO:0000313" key="3">
    <source>
        <dbReference type="Proteomes" id="UP000273898"/>
    </source>
</evidence>
<accession>A0A497YDL2</accession>
<protein>
    <submittedName>
        <fullName evidence="1">Uncharacterized protein</fullName>
    </submittedName>
</protein>
<reference evidence="2 4" key="2">
    <citation type="submission" date="2019-03" db="EMBL/GenBank/DDBJ databases">
        <authorList>
            <person name="He R.-H."/>
        </authorList>
    </citation>
    <scope>NUCLEOTIDE SEQUENCE [LARGE SCALE GENOMIC DNA]</scope>
    <source>
        <strain evidence="2 4">DSM 19624</strain>
    </source>
</reference>
<dbReference type="OrthoDB" id="9902370at2"/>
<evidence type="ECO:0000313" key="4">
    <source>
        <dbReference type="Proteomes" id="UP000297429"/>
    </source>
</evidence>
<name>A0A497YDL2_9SPHI</name>
<dbReference type="Proteomes" id="UP000297429">
    <property type="component" value="Unassembled WGS sequence"/>
</dbReference>
<evidence type="ECO:0000313" key="1">
    <source>
        <dbReference type="EMBL" id="RLJ80576.1"/>
    </source>
</evidence>
<proteinExistence type="predicted"/>